<dbReference type="InterPro" id="IPR003797">
    <property type="entry name" value="DegV"/>
</dbReference>
<dbReference type="Proteomes" id="UP000596929">
    <property type="component" value="Unassembled WGS sequence"/>
</dbReference>
<dbReference type="InterPro" id="IPR050270">
    <property type="entry name" value="DegV_domain_contain"/>
</dbReference>
<dbReference type="Gene3D" id="3.40.50.10170">
    <property type="match status" value="1"/>
</dbReference>
<proteinExistence type="predicted"/>
<keyword evidence="1" id="KW-0446">Lipid-binding</keyword>
<evidence type="ECO:0000313" key="2">
    <source>
        <dbReference type="EMBL" id="MBC5628272.1"/>
    </source>
</evidence>
<dbReference type="EMBL" id="JACOOO010000005">
    <property type="protein sequence ID" value="MBC5628272.1"/>
    <property type="molecule type" value="Genomic_DNA"/>
</dbReference>
<dbReference type="PROSITE" id="PS51482">
    <property type="entry name" value="DEGV"/>
    <property type="match status" value="1"/>
</dbReference>
<name>A0ABR7DAP8_9CLOT</name>
<gene>
    <name evidence="2" type="ORF">H8S20_05125</name>
</gene>
<evidence type="ECO:0000313" key="3">
    <source>
        <dbReference type="Proteomes" id="UP000596929"/>
    </source>
</evidence>
<evidence type="ECO:0000256" key="1">
    <source>
        <dbReference type="ARBA" id="ARBA00023121"/>
    </source>
</evidence>
<dbReference type="SUPFAM" id="SSF82549">
    <property type="entry name" value="DAK1/DegV-like"/>
    <property type="match status" value="1"/>
</dbReference>
<dbReference type="PANTHER" id="PTHR33434">
    <property type="entry name" value="DEGV DOMAIN-CONTAINING PROTEIN DR_1986-RELATED"/>
    <property type="match status" value="1"/>
</dbReference>
<dbReference type="NCBIfam" id="TIGR00762">
    <property type="entry name" value="DegV"/>
    <property type="match status" value="1"/>
</dbReference>
<accession>A0ABR7DAP8</accession>
<dbReference type="Pfam" id="PF02645">
    <property type="entry name" value="DegV"/>
    <property type="match status" value="1"/>
</dbReference>
<reference evidence="2 3" key="1">
    <citation type="submission" date="2020-08" db="EMBL/GenBank/DDBJ databases">
        <title>Genome public.</title>
        <authorList>
            <person name="Liu C."/>
            <person name="Sun Q."/>
        </authorList>
    </citation>
    <scope>NUCLEOTIDE SEQUENCE [LARGE SCALE GENOMIC DNA]</scope>
    <source>
        <strain evidence="2 3">NSJ-6</strain>
    </source>
</reference>
<dbReference type="PANTHER" id="PTHR33434:SF8">
    <property type="entry name" value="DEGV DOMAIN-CONTAINING PROTEIN SPR1019"/>
    <property type="match status" value="1"/>
</dbReference>
<sequence length="283" mass="31176">MIRIVSDSSSLYSKKDGQAKGIEIAPLAVTINSNTYKEYEDIHTEKFIEIINEGHIPASSQPSIGEVLEIYSKYPEDEIINISMADGLSGTYNSACMAKNMDENPGRIHVINSQTLCGPQKYLVDLAVVLAQNGIEVKEIVTEINETVENSKSFLIPNDFDYLVRGGRLSPLAGKIGGLIKLVPVMTLAEDKKSLVKFTTKRTFKKAIQKICETMLEDNVDSNCKIYISHACKEELAEEAKNIILGHIENADIEVKLLGPAFTTQGGPGCVAIQYIRKHEALK</sequence>
<protein>
    <submittedName>
        <fullName evidence="2">DegV family protein</fullName>
    </submittedName>
</protein>
<comment type="caution">
    <text evidence="2">The sequence shown here is derived from an EMBL/GenBank/DDBJ whole genome shotgun (WGS) entry which is preliminary data.</text>
</comment>
<organism evidence="2 3">
    <name type="scientific">Clostridium hominis</name>
    <dbReference type="NCBI Taxonomy" id="2763036"/>
    <lineage>
        <taxon>Bacteria</taxon>
        <taxon>Bacillati</taxon>
        <taxon>Bacillota</taxon>
        <taxon>Clostridia</taxon>
        <taxon>Eubacteriales</taxon>
        <taxon>Clostridiaceae</taxon>
        <taxon>Clostridium</taxon>
    </lineage>
</organism>
<dbReference type="Gene3D" id="3.30.1180.10">
    <property type="match status" value="1"/>
</dbReference>
<keyword evidence="3" id="KW-1185">Reference proteome</keyword>
<dbReference type="RefSeq" id="WP_032117792.1">
    <property type="nucleotide sequence ID" value="NZ_JACOOO010000005.1"/>
</dbReference>
<dbReference type="InterPro" id="IPR043168">
    <property type="entry name" value="DegV_C"/>
</dbReference>